<evidence type="ECO:0000256" key="1">
    <source>
        <dbReference type="SAM" id="SignalP"/>
    </source>
</evidence>
<feature type="signal peptide" evidence="1">
    <location>
        <begin position="1"/>
        <end position="17"/>
    </location>
</feature>
<dbReference type="InParanoid" id="A0A6P8INS9"/>
<dbReference type="GeneID" id="116303311"/>
<protein>
    <submittedName>
        <fullName evidence="3">Uncharacterized protein LOC116303311</fullName>
    </submittedName>
</protein>
<dbReference type="InterPro" id="IPR001981">
    <property type="entry name" value="Colipase"/>
</dbReference>
<dbReference type="GO" id="GO:0007586">
    <property type="term" value="P:digestion"/>
    <property type="evidence" value="ECO:0007669"/>
    <property type="project" value="InterPro"/>
</dbReference>
<dbReference type="RefSeq" id="XP_031568696.1">
    <property type="nucleotide sequence ID" value="XM_031712836.1"/>
</dbReference>
<feature type="chain" id="PRO_5027967158" evidence="1">
    <location>
        <begin position="18"/>
        <end position="195"/>
    </location>
</feature>
<name>A0A6P8INS9_ACTTE</name>
<dbReference type="GO" id="GO:0008047">
    <property type="term" value="F:enzyme activator activity"/>
    <property type="evidence" value="ECO:0007669"/>
    <property type="project" value="InterPro"/>
</dbReference>
<dbReference type="Proteomes" id="UP000515163">
    <property type="component" value="Unplaced"/>
</dbReference>
<sequence>MNTVLLALCLFVVAVAAETGIRERRLFFIKRCSSESDCGPNRCCLFNKYCAPKLRFKYAPCHLSGITQCGCRDGLECRVTKEFNILGQRVQMRQCMEAGRQLEVEKIEDEELKEMTESREKRFLLDRCTKETDCGDNRCCLFGRICAKKIPEGMTCYLTNRHKCGCQDGLVCKVTATITIPIIGSKIPIRQCVRE</sequence>
<accession>A0A6P8INS9</accession>
<evidence type="ECO:0000313" key="2">
    <source>
        <dbReference type="Proteomes" id="UP000515163"/>
    </source>
</evidence>
<dbReference type="AlphaFoldDB" id="A0A6P8INS9"/>
<gene>
    <name evidence="3" type="primary">LOC116303311</name>
</gene>
<dbReference type="PANTHER" id="PTHR10041">
    <property type="entry name" value="COLIPASE"/>
    <property type="match status" value="1"/>
</dbReference>
<evidence type="ECO:0000313" key="3">
    <source>
        <dbReference type="RefSeq" id="XP_031568696.1"/>
    </source>
</evidence>
<organism evidence="2 3">
    <name type="scientific">Actinia tenebrosa</name>
    <name type="common">Australian red waratah sea anemone</name>
    <dbReference type="NCBI Taxonomy" id="6105"/>
    <lineage>
        <taxon>Eukaryota</taxon>
        <taxon>Metazoa</taxon>
        <taxon>Cnidaria</taxon>
        <taxon>Anthozoa</taxon>
        <taxon>Hexacorallia</taxon>
        <taxon>Actiniaria</taxon>
        <taxon>Actiniidae</taxon>
        <taxon>Actinia</taxon>
    </lineage>
</organism>
<dbReference type="GO" id="GO:0016042">
    <property type="term" value="P:lipid catabolic process"/>
    <property type="evidence" value="ECO:0007669"/>
    <property type="project" value="InterPro"/>
</dbReference>
<reference evidence="3" key="1">
    <citation type="submission" date="2025-08" db="UniProtKB">
        <authorList>
            <consortium name="RefSeq"/>
        </authorList>
    </citation>
    <scope>IDENTIFICATION</scope>
    <source>
        <tissue evidence="3">Tentacle</tissue>
    </source>
</reference>
<keyword evidence="2" id="KW-1185">Reference proteome</keyword>
<keyword evidence="1" id="KW-0732">Signal</keyword>
<dbReference type="PANTHER" id="PTHR10041:SF5">
    <property type="entry name" value="LEUCINE-RICH COLIPASE-LIKE PROTEIN 1"/>
    <property type="match status" value="1"/>
</dbReference>
<dbReference type="GO" id="GO:0005576">
    <property type="term" value="C:extracellular region"/>
    <property type="evidence" value="ECO:0007669"/>
    <property type="project" value="InterPro"/>
</dbReference>
<dbReference type="OrthoDB" id="10298157at2759"/>
<dbReference type="KEGG" id="aten:116303311"/>
<proteinExistence type="predicted"/>